<evidence type="ECO:0000256" key="1">
    <source>
        <dbReference type="SAM" id="MobiDB-lite"/>
    </source>
</evidence>
<sequence length="239" mass="25559">MATLIWQRDIASDISGSPPQYQQQYHSPEPPTYASAGTGYRGAPVAQTATFELPSKPYGGAAAKFDEDALPEMPSWENAKSKHVVEEDVELEKLDQTNAQQQSLVPKNNDAFYSSQTQLYANPPTSATAPENTAGGVLGATHGSPYHDDDQYRQHAISPVSASVYSQPAHPPTYNAQNPMSPVYEPYGAQQQWGYSGGGGGGYAASTAPSYHTYAPAQSPPPQAPTMGRRPVPGSMRDV</sequence>
<reference evidence="2 3" key="2">
    <citation type="journal article" date="2021" name="Curr. Genet.">
        <title>Genetic response to nitrogen starvation in the aggressive Eucalyptus foliar pathogen Teratosphaeria destructans.</title>
        <authorList>
            <person name="Havenga M."/>
            <person name="Wingfield B.D."/>
            <person name="Wingfield M.J."/>
            <person name="Dreyer L.L."/>
            <person name="Roets F."/>
            <person name="Aylward J."/>
        </authorList>
    </citation>
    <scope>NUCLEOTIDE SEQUENCE [LARGE SCALE GENOMIC DNA]</scope>
    <source>
        <strain evidence="2">CMW44962</strain>
    </source>
</reference>
<dbReference type="Proteomes" id="UP001138500">
    <property type="component" value="Unassembled WGS sequence"/>
</dbReference>
<feature type="region of interest" description="Disordered" evidence="1">
    <location>
        <begin position="120"/>
        <end position="239"/>
    </location>
</feature>
<comment type="caution">
    <text evidence="2">The sequence shown here is derived from an EMBL/GenBank/DDBJ whole genome shotgun (WGS) entry which is preliminary data.</text>
</comment>
<dbReference type="AlphaFoldDB" id="A0A9W7W5U5"/>
<dbReference type="EMBL" id="RIBY02000513">
    <property type="protein sequence ID" value="KAH9841259.1"/>
    <property type="molecule type" value="Genomic_DNA"/>
</dbReference>
<organism evidence="2 3">
    <name type="scientific">Teratosphaeria destructans</name>
    <dbReference type="NCBI Taxonomy" id="418781"/>
    <lineage>
        <taxon>Eukaryota</taxon>
        <taxon>Fungi</taxon>
        <taxon>Dikarya</taxon>
        <taxon>Ascomycota</taxon>
        <taxon>Pezizomycotina</taxon>
        <taxon>Dothideomycetes</taxon>
        <taxon>Dothideomycetidae</taxon>
        <taxon>Mycosphaerellales</taxon>
        <taxon>Teratosphaeriaceae</taxon>
        <taxon>Teratosphaeria</taxon>
    </lineage>
</organism>
<dbReference type="OrthoDB" id="5401332at2759"/>
<feature type="compositionally biased region" description="Low complexity" evidence="1">
    <location>
        <begin position="17"/>
        <end position="27"/>
    </location>
</feature>
<protein>
    <submittedName>
        <fullName evidence="2">Uncharacterized protein</fullName>
    </submittedName>
</protein>
<keyword evidence="3" id="KW-1185">Reference proteome</keyword>
<gene>
    <name evidence="2" type="ORF">Tdes44962_MAKER07816</name>
</gene>
<feature type="region of interest" description="Disordered" evidence="1">
    <location>
        <begin position="1"/>
        <end position="41"/>
    </location>
</feature>
<proteinExistence type="predicted"/>
<name>A0A9W7W5U5_9PEZI</name>
<reference evidence="2 3" key="1">
    <citation type="journal article" date="2018" name="IMA Fungus">
        <title>IMA Genome-F 10: Nine draft genome sequences of Claviceps purpurea s.lat., including C. arundinis, C. humidiphila, and C. cf. spartinae, pseudomolecules for the pitch canker pathogen Fusarium circinatum, draft genome of Davidsoniella eucalypti, Grosmannia galeiformis, Quambalaria eucalypti, and Teratosphaeria destructans.</title>
        <authorList>
            <person name="Wingfield B.D."/>
            <person name="Liu M."/>
            <person name="Nguyen H.D."/>
            <person name="Lane F.A."/>
            <person name="Morgan S.W."/>
            <person name="De Vos L."/>
            <person name="Wilken P.M."/>
            <person name="Duong T.A."/>
            <person name="Aylward J."/>
            <person name="Coetzee M.P."/>
            <person name="Dadej K."/>
            <person name="De Beer Z.W."/>
            <person name="Findlay W."/>
            <person name="Havenga M."/>
            <person name="Kolarik M."/>
            <person name="Menzies J.G."/>
            <person name="Naidoo K."/>
            <person name="Pochopski O."/>
            <person name="Shoukouhi P."/>
            <person name="Santana Q.C."/>
            <person name="Seifert K.A."/>
            <person name="Soal N."/>
            <person name="Steenkamp E.T."/>
            <person name="Tatham C.T."/>
            <person name="van der Nest M.A."/>
            <person name="Wingfield M.J."/>
        </authorList>
    </citation>
    <scope>NUCLEOTIDE SEQUENCE [LARGE SCALE GENOMIC DNA]</scope>
    <source>
        <strain evidence="2">CMW44962</strain>
    </source>
</reference>
<evidence type="ECO:0000313" key="2">
    <source>
        <dbReference type="EMBL" id="KAH9841259.1"/>
    </source>
</evidence>
<accession>A0A9W7W5U5</accession>
<evidence type="ECO:0000313" key="3">
    <source>
        <dbReference type="Proteomes" id="UP001138500"/>
    </source>
</evidence>
<feature type="compositionally biased region" description="Polar residues" evidence="1">
    <location>
        <begin position="120"/>
        <end position="131"/>
    </location>
</feature>